<feature type="transmembrane region" description="Helical" evidence="6">
    <location>
        <begin position="340"/>
        <end position="358"/>
    </location>
</feature>
<feature type="transmembrane region" description="Helical" evidence="6">
    <location>
        <begin position="253"/>
        <end position="275"/>
    </location>
</feature>
<proteinExistence type="predicted"/>
<dbReference type="InterPro" id="IPR013525">
    <property type="entry name" value="ABC2_TM"/>
</dbReference>
<evidence type="ECO:0000259" key="7">
    <source>
        <dbReference type="Pfam" id="PF12698"/>
    </source>
</evidence>
<protein>
    <submittedName>
        <fullName evidence="8">ABC transporter permease</fullName>
    </submittedName>
</protein>
<comment type="subcellular location">
    <subcellularLocation>
        <location evidence="1">Cell membrane</location>
        <topology evidence="1">Multi-pass membrane protein</topology>
    </subcellularLocation>
</comment>
<evidence type="ECO:0000256" key="6">
    <source>
        <dbReference type="SAM" id="Phobius"/>
    </source>
</evidence>
<dbReference type="Proteomes" id="UP000671862">
    <property type="component" value="Chromosome"/>
</dbReference>
<dbReference type="InterPro" id="IPR051449">
    <property type="entry name" value="ABC-2_transporter_component"/>
</dbReference>
<dbReference type="PANTHER" id="PTHR30294">
    <property type="entry name" value="MEMBRANE COMPONENT OF ABC TRANSPORTER YHHJ-RELATED"/>
    <property type="match status" value="1"/>
</dbReference>
<dbReference type="Pfam" id="PF12698">
    <property type="entry name" value="ABC2_membrane_3"/>
    <property type="match status" value="1"/>
</dbReference>
<evidence type="ECO:0000256" key="3">
    <source>
        <dbReference type="ARBA" id="ARBA00022692"/>
    </source>
</evidence>
<accession>A0ABX7S892</accession>
<gene>
    <name evidence="8" type="ORF">JYK00_04735</name>
</gene>
<keyword evidence="2" id="KW-1003">Cell membrane</keyword>
<keyword evidence="3 6" id="KW-0812">Transmembrane</keyword>
<sequence>MRFWLELKRIIRKPANLLLILMVPALLTIGGIIFFNGFGVSSIKLGVYNKDNSPFSRFTIKLVMSFFQGSTLTYVDENYQALLQNGSLNAILVIPENFTDGLYNGEQVNISFIPSPVDLQLSVGIYNVINSIFKDLSGSPFFNPQVLKYLFVGEGTPAPKIVPKTENFETTFGNLFSPAILFLSVVFLTLSIGVLSIINDRENGLIAIFKVNNEKWYWYALLKFLPLMVLGLLVSFIVYTIGYIFGIKIPLKIFLPLSLLCSIFHASLALILSSLSPTRTIANISSIALSMFFFFTSGSITPVSTLPSYIYKISTFTPIYKTIYAIRNYQLTNSPISAELKYISIVSIITLIGMLLIIKKEFSKK</sequence>
<name>A0ABX7S892_9BACT</name>
<feature type="transmembrane region" description="Helical" evidence="6">
    <location>
        <begin position="175"/>
        <end position="195"/>
    </location>
</feature>
<dbReference type="PANTHER" id="PTHR30294:SF29">
    <property type="entry name" value="MULTIDRUG ABC TRANSPORTER PERMEASE YBHS-RELATED"/>
    <property type="match status" value="1"/>
</dbReference>
<dbReference type="Gene3D" id="3.40.1710.10">
    <property type="entry name" value="abc type-2 transporter like domain"/>
    <property type="match status" value="1"/>
</dbReference>
<evidence type="ECO:0000256" key="1">
    <source>
        <dbReference type="ARBA" id="ARBA00004651"/>
    </source>
</evidence>
<keyword evidence="4 6" id="KW-1133">Transmembrane helix</keyword>
<evidence type="ECO:0000256" key="2">
    <source>
        <dbReference type="ARBA" id="ARBA00022475"/>
    </source>
</evidence>
<keyword evidence="5 6" id="KW-0472">Membrane</keyword>
<reference evidence="8 9" key="1">
    <citation type="submission" date="2021-03" db="EMBL/GenBank/DDBJ databases">
        <title>Thermosipho ferrireducens sp.nov., an anaerobic thermophilic iron-reducing bacterium isolated from a deep-sea hydrothermal sulfide deposits.</title>
        <authorList>
            <person name="Zeng X."/>
            <person name="Chen Y."/>
            <person name="Shao Z."/>
        </authorList>
    </citation>
    <scope>NUCLEOTIDE SEQUENCE [LARGE SCALE GENOMIC DNA]</scope>
    <source>
        <strain evidence="8 9">JL129W03</strain>
    </source>
</reference>
<evidence type="ECO:0000313" key="8">
    <source>
        <dbReference type="EMBL" id="QTA38817.1"/>
    </source>
</evidence>
<organism evidence="8 9">
    <name type="scientific">Thermosipho ferrireducens</name>
    <dbReference type="NCBI Taxonomy" id="2571116"/>
    <lineage>
        <taxon>Bacteria</taxon>
        <taxon>Thermotogati</taxon>
        <taxon>Thermotogota</taxon>
        <taxon>Thermotogae</taxon>
        <taxon>Thermotogales</taxon>
        <taxon>Fervidobacteriaceae</taxon>
        <taxon>Thermosipho</taxon>
    </lineage>
</organism>
<evidence type="ECO:0000313" key="9">
    <source>
        <dbReference type="Proteomes" id="UP000671862"/>
    </source>
</evidence>
<evidence type="ECO:0000256" key="5">
    <source>
        <dbReference type="ARBA" id="ARBA00023136"/>
    </source>
</evidence>
<dbReference type="EMBL" id="CP071446">
    <property type="protein sequence ID" value="QTA38817.1"/>
    <property type="molecule type" value="Genomic_DNA"/>
</dbReference>
<dbReference type="RefSeq" id="WP_207567534.1">
    <property type="nucleotide sequence ID" value="NZ_CP071446.1"/>
</dbReference>
<feature type="transmembrane region" description="Helical" evidence="6">
    <location>
        <begin position="216"/>
        <end position="241"/>
    </location>
</feature>
<keyword evidence="9" id="KW-1185">Reference proteome</keyword>
<feature type="domain" description="ABC-2 type transporter transmembrane" evidence="7">
    <location>
        <begin position="18"/>
        <end position="356"/>
    </location>
</feature>
<evidence type="ECO:0000256" key="4">
    <source>
        <dbReference type="ARBA" id="ARBA00022989"/>
    </source>
</evidence>
<feature type="transmembrane region" description="Helical" evidence="6">
    <location>
        <begin position="15"/>
        <end position="35"/>
    </location>
</feature>
<feature type="transmembrane region" description="Helical" evidence="6">
    <location>
        <begin position="287"/>
        <end position="311"/>
    </location>
</feature>